<dbReference type="Gene3D" id="3.20.80.10">
    <property type="entry name" value="Regulatory factor, effector binding domain"/>
    <property type="match status" value="1"/>
</dbReference>
<keyword evidence="1" id="KW-0812">Transmembrane</keyword>
<name>A0ABW3BX05_9FLAO</name>
<comment type="caution">
    <text evidence="3">The sequence shown here is derived from an EMBL/GenBank/DDBJ whole genome shotgun (WGS) entry which is preliminary data.</text>
</comment>
<feature type="transmembrane region" description="Helical" evidence="1">
    <location>
        <begin position="6"/>
        <end position="24"/>
    </location>
</feature>
<gene>
    <name evidence="3" type="ORF">ACFQ0I_17025</name>
</gene>
<evidence type="ECO:0000256" key="1">
    <source>
        <dbReference type="SAM" id="Phobius"/>
    </source>
</evidence>
<evidence type="ECO:0000259" key="2">
    <source>
        <dbReference type="SMART" id="SM00871"/>
    </source>
</evidence>
<organism evidence="3 4">
    <name type="scientific">Mariniflexile aquimaris</name>
    <dbReference type="NCBI Taxonomy" id="881009"/>
    <lineage>
        <taxon>Bacteria</taxon>
        <taxon>Pseudomonadati</taxon>
        <taxon>Bacteroidota</taxon>
        <taxon>Flavobacteriia</taxon>
        <taxon>Flavobacteriales</taxon>
        <taxon>Flavobacteriaceae</taxon>
        <taxon>Mariniflexile</taxon>
    </lineage>
</organism>
<dbReference type="InterPro" id="IPR023393">
    <property type="entry name" value="START-like_dom_sf"/>
</dbReference>
<dbReference type="Proteomes" id="UP001597011">
    <property type="component" value="Unassembled WGS sequence"/>
</dbReference>
<dbReference type="SUPFAM" id="SSF55961">
    <property type="entry name" value="Bet v1-like"/>
    <property type="match status" value="1"/>
</dbReference>
<keyword evidence="4" id="KW-1185">Reference proteome</keyword>
<reference evidence="4" key="1">
    <citation type="journal article" date="2019" name="Int. J. Syst. Evol. Microbiol.">
        <title>The Global Catalogue of Microorganisms (GCM) 10K type strain sequencing project: providing services to taxonomists for standard genome sequencing and annotation.</title>
        <authorList>
            <consortium name="The Broad Institute Genomics Platform"/>
            <consortium name="The Broad Institute Genome Sequencing Center for Infectious Disease"/>
            <person name="Wu L."/>
            <person name="Ma J."/>
        </authorList>
    </citation>
    <scope>NUCLEOTIDE SEQUENCE [LARGE SCALE GENOMIC DNA]</scope>
    <source>
        <strain evidence="4">CCUG 60529</strain>
    </source>
</reference>
<evidence type="ECO:0000313" key="4">
    <source>
        <dbReference type="Proteomes" id="UP001597011"/>
    </source>
</evidence>
<dbReference type="Gene3D" id="3.30.530.20">
    <property type="match status" value="1"/>
</dbReference>
<dbReference type="SMART" id="SM00871">
    <property type="entry name" value="AraC_E_bind"/>
    <property type="match status" value="1"/>
</dbReference>
<keyword evidence="1" id="KW-1133">Transmembrane helix</keyword>
<dbReference type="Pfam" id="PF06445">
    <property type="entry name" value="GyrI-like"/>
    <property type="match status" value="1"/>
</dbReference>
<evidence type="ECO:0000313" key="3">
    <source>
        <dbReference type="EMBL" id="MFD0837483.1"/>
    </source>
</evidence>
<dbReference type="InterPro" id="IPR011256">
    <property type="entry name" value="Reg_factor_effector_dom_sf"/>
</dbReference>
<accession>A0ABW3BX05</accession>
<dbReference type="InterPro" id="IPR019587">
    <property type="entry name" value="Polyketide_cyclase/dehydratase"/>
</dbReference>
<dbReference type="SUPFAM" id="SSF55136">
    <property type="entry name" value="Probable bacterial effector-binding domain"/>
    <property type="match status" value="1"/>
</dbReference>
<feature type="domain" description="AraC effector-binding" evidence="2">
    <location>
        <begin position="181"/>
        <end position="340"/>
    </location>
</feature>
<proteinExistence type="predicted"/>
<dbReference type="InterPro" id="IPR010499">
    <property type="entry name" value="AraC_E-bd"/>
</dbReference>
<dbReference type="EMBL" id="JBHTIB010000039">
    <property type="protein sequence ID" value="MFD0837483.1"/>
    <property type="molecule type" value="Genomic_DNA"/>
</dbReference>
<protein>
    <submittedName>
        <fullName evidence="3">GyrI-like domain-containing protein</fullName>
    </submittedName>
</protein>
<dbReference type="InterPro" id="IPR029442">
    <property type="entry name" value="GyrI-like"/>
</dbReference>
<dbReference type="Pfam" id="PF10604">
    <property type="entry name" value="Polyketide_cyc2"/>
    <property type="match status" value="1"/>
</dbReference>
<sequence length="344" mass="38525">MKAFKYISFLLLIVIIGTSIYIAVQPNTFEVSRTRTINAPAAVIYNNVIDFKNWQDWSSWVEADKDMKITLPNLTSGINGSYSWEDNDGTGTMKTVATESNTSIKQIMQFADYPESEILWTFKANTNGSTDVTWSISGKDLPFGFKAYSIFSGGMEKQIAPHYERSLERLDSVVVAGMKKYSIIVKGVTNRSGGYYLYKTASSKIDEIGNKIPQMISQVVTYATKNHIEQAGVPFVNYIKWDLENNAAIFSCCVPTAERVITADDADIMTGELPSFKAIKTTLKGNYSNLKEAWDSTMKYIPQNGFEFTENGPMIEAYLTDPMNTPNPADWVTEIYVAIKDTLK</sequence>
<keyword evidence="1" id="KW-0472">Membrane</keyword>
<dbReference type="CDD" id="cd07818">
    <property type="entry name" value="SRPBCC_1"/>
    <property type="match status" value="1"/>
</dbReference>
<dbReference type="RefSeq" id="WP_379944191.1">
    <property type="nucleotide sequence ID" value="NZ_JBHTIB010000039.1"/>
</dbReference>